<organism evidence="2">
    <name type="scientific">Rhizophora mucronata</name>
    <name type="common">Asiatic mangrove</name>
    <dbReference type="NCBI Taxonomy" id="61149"/>
    <lineage>
        <taxon>Eukaryota</taxon>
        <taxon>Viridiplantae</taxon>
        <taxon>Streptophyta</taxon>
        <taxon>Embryophyta</taxon>
        <taxon>Tracheophyta</taxon>
        <taxon>Spermatophyta</taxon>
        <taxon>Magnoliopsida</taxon>
        <taxon>eudicotyledons</taxon>
        <taxon>Gunneridae</taxon>
        <taxon>Pentapetalae</taxon>
        <taxon>rosids</taxon>
        <taxon>fabids</taxon>
        <taxon>Malpighiales</taxon>
        <taxon>Rhizophoraceae</taxon>
        <taxon>Rhizophora</taxon>
    </lineage>
</organism>
<sequence length="47" mass="5763">MCHSHLYLLSLCLHCVLQDWRRRSQIPLKTSPMTRAPQRILFEFHLW</sequence>
<accession>A0A2P2Q9P6</accession>
<dbReference type="AlphaFoldDB" id="A0A2P2Q9P6"/>
<feature type="signal peptide" evidence="1">
    <location>
        <begin position="1"/>
        <end position="18"/>
    </location>
</feature>
<protein>
    <submittedName>
        <fullName evidence="2">Uncharacterized protein</fullName>
    </submittedName>
</protein>
<proteinExistence type="predicted"/>
<evidence type="ECO:0000256" key="1">
    <source>
        <dbReference type="SAM" id="SignalP"/>
    </source>
</evidence>
<name>A0A2P2Q9P6_RHIMU</name>
<reference evidence="2" key="1">
    <citation type="submission" date="2018-02" db="EMBL/GenBank/DDBJ databases">
        <title>Rhizophora mucronata_Transcriptome.</title>
        <authorList>
            <person name="Meera S.P."/>
            <person name="Sreeshan A."/>
            <person name="Augustine A."/>
        </authorList>
    </citation>
    <scope>NUCLEOTIDE SEQUENCE</scope>
    <source>
        <tissue evidence="2">Leaf</tissue>
    </source>
</reference>
<dbReference type="EMBL" id="GGEC01083248">
    <property type="protein sequence ID" value="MBX63732.1"/>
    <property type="molecule type" value="Transcribed_RNA"/>
</dbReference>
<keyword evidence="1" id="KW-0732">Signal</keyword>
<evidence type="ECO:0000313" key="2">
    <source>
        <dbReference type="EMBL" id="MBX63732.1"/>
    </source>
</evidence>
<feature type="chain" id="PRO_5015154006" evidence="1">
    <location>
        <begin position="19"/>
        <end position="47"/>
    </location>
</feature>